<evidence type="ECO:0000256" key="1">
    <source>
        <dbReference type="ARBA" id="ARBA00009820"/>
    </source>
</evidence>
<dbReference type="PANTHER" id="PTHR36842">
    <property type="entry name" value="PROTEIN TOLB HOMOLOG"/>
    <property type="match status" value="1"/>
</dbReference>
<gene>
    <name evidence="4" type="ORF">MSBR3_1246</name>
</gene>
<reference evidence="4" key="1">
    <citation type="submission" date="2014-07" db="EMBL/GenBank/DDBJ databases">
        <title>Methanogenic archaea and the global carbon cycle.</title>
        <authorList>
            <person name="Henriksen J.R."/>
            <person name="Luke J."/>
            <person name="Reinhart S."/>
            <person name="Benedict M.N."/>
            <person name="Youngblut N.D."/>
            <person name="Metcalf M.E."/>
            <person name="Whitaker R.J."/>
            <person name="Metcalf W.W."/>
        </authorList>
    </citation>
    <scope>NUCLEOTIDE SEQUENCE [LARGE SCALE GENOMIC DNA]</scope>
    <source>
        <strain evidence="4">3</strain>
    </source>
</reference>
<feature type="region of interest" description="Disordered" evidence="2">
    <location>
        <begin position="499"/>
        <end position="522"/>
    </location>
</feature>
<dbReference type="AlphaFoldDB" id="A0A0E3WWC6"/>
<sequence>MKPYFDNLVVSSGTNLKERPVIGGSWSPDGSRLEVGESINRQRGVTLHATYILNADGSGIRELASTPNNTNEGSLTLGMTSWSPDGNRIVIFSNIFNVRDFYIFADPDKTLIKTAGKCNYTTVDEIRKNILDIEWQNNLMWNPEGTKALALMDQDTIPLNYQLYLLDSNGLILQQLTDVSNNVGFALWSYDGKKIAYSATGQPENENGLWTVNENGTVRKRLNDNGILVAWSPDDSRIFYFDENSSLYSIKVDGTDRVQLSKEFSPSEDVFEFSQDGKKLIFSAINSDKVTIYIAESTGKNVKALQEFPGYIIFKPSWSPKGDKIAFTQDDDLYTINPDGSEKSLIASAITDYEWHPSGEFISFVSSGSVFAASPDGSTKIKLAEDGRFLEGWSPDGSRLLVSQYGFTGLFIIKLEGYEDPLSIDFLTPVEENCQLRIRCMSEPIADALLTLNGKEIGLTNSSGFLNYSCPDEGRYVINASKTGHRSASKVLVVQENSSASPVKSAVPEPSSDSGNKNLTRSETQIPGFRGITTFLILAFFVIRRSSL</sequence>
<feature type="domain" description="Prolow-density lipoprotein receptor-related protein 1-like beta-propeller" evidence="3">
    <location>
        <begin position="161"/>
        <end position="385"/>
    </location>
</feature>
<proteinExistence type="inferred from homology"/>
<dbReference type="InterPro" id="IPR011659">
    <property type="entry name" value="WD40"/>
</dbReference>
<evidence type="ECO:0000256" key="2">
    <source>
        <dbReference type="SAM" id="MobiDB-lite"/>
    </source>
</evidence>
<dbReference type="Proteomes" id="UP000033066">
    <property type="component" value="Chromosome"/>
</dbReference>
<comment type="similarity">
    <text evidence="1">Belongs to the TolB family.</text>
</comment>
<dbReference type="InterPro" id="IPR032485">
    <property type="entry name" value="LRP1-like_beta_prop"/>
</dbReference>
<dbReference type="Pfam" id="PF16472">
    <property type="entry name" value="DUF5050"/>
    <property type="match status" value="1"/>
</dbReference>
<dbReference type="Gene3D" id="2.120.10.30">
    <property type="entry name" value="TolB, C-terminal domain"/>
    <property type="match status" value="2"/>
</dbReference>
<dbReference type="EMBL" id="CP009517">
    <property type="protein sequence ID" value="AKB81824.1"/>
    <property type="molecule type" value="Genomic_DNA"/>
</dbReference>
<name>A0A0E3WWC6_METBA</name>
<keyword evidence="5" id="KW-1185">Reference proteome</keyword>
<evidence type="ECO:0000313" key="4">
    <source>
        <dbReference type="EMBL" id="AKB81824.1"/>
    </source>
</evidence>
<organism evidence="4 5">
    <name type="scientific">Methanosarcina barkeri 3</name>
    <dbReference type="NCBI Taxonomy" id="1434107"/>
    <lineage>
        <taxon>Archaea</taxon>
        <taxon>Methanobacteriati</taxon>
        <taxon>Methanobacteriota</taxon>
        <taxon>Stenosarchaea group</taxon>
        <taxon>Methanomicrobia</taxon>
        <taxon>Methanosarcinales</taxon>
        <taxon>Methanosarcinaceae</taxon>
        <taxon>Methanosarcina</taxon>
    </lineage>
</organism>
<dbReference type="InterPro" id="IPR011042">
    <property type="entry name" value="6-blade_b-propeller_TolB-like"/>
</dbReference>
<dbReference type="PATRIC" id="fig|1434107.4.peg.1637"/>
<dbReference type="PANTHER" id="PTHR36842:SF1">
    <property type="entry name" value="PROTEIN TOLB"/>
    <property type="match status" value="1"/>
</dbReference>
<dbReference type="KEGG" id="mbak:MSBR3_1246"/>
<dbReference type="STRING" id="1434107.MSBR3_1246"/>
<dbReference type="HOGENOM" id="CLU_472231_0_0_2"/>
<accession>A0A0E3WWC6</accession>
<feature type="compositionally biased region" description="Polar residues" evidence="2">
    <location>
        <begin position="511"/>
        <end position="522"/>
    </location>
</feature>
<evidence type="ECO:0000259" key="3">
    <source>
        <dbReference type="Pfam" id="PF16472"/>
    </source>
</evidence>
<evidence type="ECO:0000313" key="5">
    <source>
        <dbReference type="Proteomes" id="UP000033066"/>
    </source>
</evidence>
<dbReference type="Pfam" id="PF07676">
    <property type="entry name" value="PD40"/>
    <property type="match status" value="1"/>
</dbReference>
<protein>
    <submittedName>
        <fullName evidence="4">Translocation protein TolB</fullName>
    </submittedName>
</protein>
<dbReference type="SUPFAM" id="SSF82171">
    <property type="entry name" value="DPP6 N-terminal domain-like"/>
    <property type="match status" value="2"/>
</dbReference>